<dbReference type="RefSeq" id="XP_007836197.1">
    <property type="nucleotide sequence ID" value="XM_007838006.1"/>
</dbReference>
<dbReference type="AlphaFoldDB" id="W3X2F1"/>
<dbReference type="InParanoid" id="W3X2F1"/>
<evidence type="ECO:0000259" key="4">
    <source>
        <dbReference type="PROSITE" id="PS50837"/>
    </source>
</evidence>
<dbReference type="SMART" id="SM00248">
    <property type="entry name" value="ANK"/>
    <property type="match status" value="7"/>
</dbReference>
<organism evidence="5 6">
    <name type="scientific">Pestalotiopsis fici (strain W106-1 / CGMCC3.15140)</name>
    <dbReference type="NCBI Taxonomy" id="1229662"/>
    <lineage>
        <taxon>Eukaryota</taxon>
        <taxon>Fungi</taxon>
        <taxon>Dikarya</taxon>
        <taxon>Ascomycota</taxon>
        <taxon>Pezizomycotina</taxon>
        <taxon>Sordariomycetes</taxon>
        <taxon>Xylariomycetidae</taxon>
        <taxon>Amphisphaeriales</taxon>
        <taxon>Sporocadaceae</taxon>
        <taxon>Pestalotiopsis</taxon>
    </lineage>
</organism>
<dbReference type="eggNOG" id="KOG4177">
    <property type="taxonomic scope" value="Eukaryota"/>
</dbReference>
<dbReference type="PROSITE" id="PS50297">
    <property type="entry name" value="ANK_REP_REGION"/>
    <property type="match status" value="2"/>
</dbReference>
<evidence type="ECO:0000313" key="5">
    <source>
        <dbReference type="EMBL" id="ETS79572.1"/>
    </source>
</evidence>
<dbReference type="GeneID" id="19274438"/>
<dbReference type="Gene3D" id="1.25.40.20">
    <property type="entry name" value="Ankyrin repeat-containing domain"/>
    <property type="match status" value="1"/>
</dbReference>
<dbReference type="OMA" id="TMEANTE"/>
<dbReference type="InterPro" id="IPR056884">
    <property type="entry name" value="NPHP3-like_N"/>
</dbReference>
<feature type="domain" description="NACHT" evidence="4">
    <location>
        <begin position="125"/>
        <end position="232"/>
    </location>
</feature>
<proteinExistence type="predicted"/>
<keyword evidence="1" id="KW-0677">Repeat</keyword>
<dbReference type="EMBL" id="KI912114">
    <property type="protein sequence ID" value="ETS79572.1"/>
    <property type="molecule type" value="Genomic_DNA"/>
</dbReference>
<dbReference type="STRING" id="1229662.W3X2F1"/>
<feature type="region of interest" description="Disordered" evidence="3">
    <location>
        <begin position="1"/>
        <end position="35"/>
    </location>
</feature>
<dbReference type="PANTHER" id="PTHR10039">
    <property type="entry name" value="AMELOGENIN"/>
    <property type="match status" value="1"/>
</dbReference>
<keyword evidence="2" id="KW-0040">ANK repeat</keyword>
<dbReference type="KEGG" id="pfy:PFICI_09425"/>
<dbReference type="PROSITE" id="PS50088">
    <property type="entry name" value="ANK_REPEAT"/>
    <property type="match status" value="3"/>
</dbReference>
<reference evidence="6" key="1">
    <citation type="journal article" date="2015" name="BMC Genomics">
        <title>Genomic and transcriptomic analysis of the endophytic fungus Pestalotiopsis fici reveals its lifestyle and high potential for synthesis of natural products.</title>
        <authorList>
            <person name="Wang X."/>
            <person name="Zhang X."/>
            <person name="Liu L."/>
            <person name="Xiang M."/>
            <person name="Wang W."/>
            <person name="Sun X."/>
            <person name="Che Y."/>
            <person name="Guo L."/>
            <person name="Liu G."/>
            <person name="Guo L."/>
            <person name="Wang C."/>
            <person name="Yin W.B."/>
            <person name="Stadler M."/>
            <person name="Zhang X."/>
            <person name="Liu X."/>
        </authorList>
    </citation>
    <scope>NUCLEOTIDE SEQUENCE [LARGE SCALE GENOMIC DNA]</scope>
    <source>
        <strain evidence="6">W106-1 / CGMCC3.15140</strain>
    </source>
</reference>
<dbReference type="InterPro" id="IPR007111">
    <property type="entry name" value="NACHT_NTPase"/>
</dbReference>
<dbReference type="Pfam" id="PF12796">
    <property type="entry name" value="Ank_2"/>
    <property type="match status" value="2"/>
</dbReference>
<dbReference type="PANTHER" id="PTHR10039:SF5">
    <property type="entry name" value="NACHT DOMAIN-CONTAINING PROTEIN"/>
    <property type="match status" value="1"/>
</dbReference>
<evidence type="ECO:0000313" key="6">
    <source>
        <dbReference type="Proteomes" id="UP000030651"/>
    </source>
</evidence>
<dbReference type="Proteomes" id="UP000030651">
    <property type="component" value="Unassembled WGS sequence"/>
</dbReference>
<feature type="repeat" description="ANK" evidence="2">
    <location>
        <begin position="902"/>
        <end position="934"/>
    </location>
</feature>
<protein>
    <recommendedName>
        <fullName evidence="4">NACHT domain-containing protein</fullName>
    </recommendedName>
</protein>
<dbReference type="InterPro" id="IPR002110">
    <property type="entry name" value="Ankyrin_rpt"/>
</dbReference>
<accession>W3X2F1</accession>
<dbReference type="PROSITE" id="PS50837">
    <property type="entry name" value="NACHT"/>
    <property type="match status" value="1"/>
</dbReference>
<gene>
    <name evidence="5" type="ORF">PFICI_09425</name>
</gene>
<dbReference type="InterPro" id="IPR036770">
    <property type="entry name" value="Ankyrin_rpt-contain_sf"/>
</dbReference>
<dbReference type="SUPFAM" id="SSF52540">
    <property type="entry name" value="P-loop containing nucleoside triphosphate hydrolases"/>
    <property type="match status" value="1"/>
</dbReference>
<dbReference type="Pfam" id="PF24883">
    <property type="entry name" value="NPHP3_N"/>
    <property type="match status" value="1"/>
</dbReference>
<evidence type="ECO:0000256" key="3">
    <source>
        <dbReference type="SAM" id="MobiDB-lite"/>
    </source>
</evidence>
<feature type="repeat" description="ANK" evidence="2">
    <location>
        <begin position="713"/>
        <end position="745"/>
    </location>
</feature>
<dbReference type="Pfam" id="PF00023">
    <property type="entry name" value="Ank"/>
    <property type="match status" value="1"/>
</dbReference>
<evidence type="ECO:0000256" key="1">
    <source>
        <dbReference type="ARBA" id="ARBA00022737"/>
    </source>
</evidence>
<dbReference type="SUPFAM" id="SSF48403">
    <property type="entry name" value="Ankyrin repeat"/>
    <property type="match status" value="1"/>
</dbReference>
<dbReference type="Gene3D" id="3.40.50.300">
    <property type="entry name" value="P-loop containing nucleotide triphosphate hydrolases"/>
    <property type="match status" value="1"/>
</dbReference>
<feature type="repeat" description="ANK" evidence="2">
    <location>
        <begin position="781"/>
        <end position="814"/>
    </location>
</feature>
<keyword evidence="6" id="KW-1185">Reference proteome</keyword>
<dbReference type="OrthoDB" id="194358at2759"/>
<name>W3X2F1_PESFW</name>
<dbReference type="InterPro" id="IPR027417">
    <property type="entry name" value="P-loop_NTPase"/>
</dbReference>
<evidence type="ECO:0000256" key="2">
    <source>
        <dbReference type="PROSITE-ProRule" id="PRU00023"/>
    </source>
</evidence>
<dbReference type="HOGENOM" id="CLU_000288_34_14_1"/>
<sequence length="1000" mass="113519">MEPQAKRRRIEPEHTIPGDTRSFGGPPHEKFQPQSISSGFNGTGVANNGSFNVAGDFYTTAGDAANTANAATTRREELLDSLRFEQIESRQLSIKRAHAKTCSWFLKDPMYKRWGNRAESQKNENFLWIKGKPGAGKSTLMKYLHGQLKKQLRTNETLIAFFFNARGSDLEKSTEGMYRSLLVQLLDGRPELQHVLDRLRPGCQWTIDLLKDVFEQAAEQQNIVCLIDALDECDEGQIRDMVDWFDAIIQADIKVHVCFASRHYPYINIQTRLSVTLEDQDQHENDISSYLDAKLNIGHSKLAEKIRLEMREKASGVFMWVVLVVAMLNKEYGEGNIPNMRKRLRQIPGDLHELFRSILTRDDQDRDGLLLCIQWVLFAKVPLTPKELYFAIISGSDSESLPDYHSNNISESDMQRYILNRSKGLTAPTRLNEKPTIQFIHESVRDFFRKGDGMSQIFPNLANNMFGSSHESLKVCCLRYIEMEKGIGFEKSDREDAMAKFPFLKYANQQILYHADQAASNGLAQRDFLAKFPHTDWVRNHNILKRHQPYTSQVSMLYILAEAGTTSLIDDLPDIQSCFDVEEDRYGLPIIAAMALNNFDCAQEILRVQAKRFSEFCYEQFCERWSSVLAIPNRETNFNSLLDYSFDRKQPKFHEIINYGGEFLSLFFLQTEGFGTDSKDARGLTAYRIAASKGYCHLLVELHHRGVDIELSTGRRALHVAASACNFAAAKRLIDGGADVSVVDVQNRTPLMVIPYDTQDAIDIMRLLIEHGAQVSSADFWGVTALHHVSRSKNGCELARLLLDGGASVAAVDKEGQTPLHKWCWGDWFIRHGEGRAAHQRQDYATPIPEGYLNVGRLLLDRGADVAAVDKYGQTSLHYCNTPETAELLLSHNACISVIDHNGNTPLHWAAGRHEAYLCQLLLQRGADTTALNKEGQTPFDKLSIIHRLTFVSLEDWMKKMIVEDEDWMNIVIDDDDPRYVRDDANTSLVELRYGHQLGS</sequence>